<sequence>MGLTVAEKLIETHLVSGALKKGEPIAIKIDQTLTQDATGTMAYLEFEAIGIPRVKTELSVSYVDHNLLQTDFRNADDHRFLQSVAAKYGLWFSRPGNGICHQVHLERFARPGKTLLGSDSHTPTAGGCAMLAIGAGGLDVAMAMAGKPFHLIMPRIIGVHLTGSLPPWVSARDVALWMLRKLTVKGGLGKIIEYFGEGLASLSVPDRATIANLGTEMGATTSVFPSDEVTLAWLKAQGRDEEWQELLADPDAQYDEIIELDLSSLEPLAACPSSPDNVKPVAELEGFPVAQVIVGSCANSSLRDLLVVAKALKGKKVHPSVSFEINPGSLQVLENLDVLGALQDLIHAGARIHQSGCLGCIGMGQAPATGTISLRTFTRNFPGRSGTKNDQVYLVSPEVAVAAALTGEFTDPRKLGAYPEIELPERFIINDALLLPPLPEEQAAKVEIIRGPNIVPLPQFEPMPEELRCQVLLKVGDNITTDHIMPAGAKILPLRSNLPAISEYVFSNIDPEFAKKALALKEQGKWIAVVGGENYGQGSSREHAALAPRYLGVRAKLAKSFARIHKANLINFGILPVIFADPNDYEKISQGDELIFKNVRQVLSEGRDSLEIEIVGKGTIYGKIDLTERDRQIILAGSLLNLAKED</sequence>
<dbReference type="STRING" id="1795632.TH606_10970"/>
<accession>A0A177E445</accession>
<evidence type="ECO:0000256" key="3">
    <source>
        <dbReference type="ARBA" id="ARBA00023014"/>
    </source>
</evidence>
<dbReference type="PANTHER" id="PTHR43160:SF3">
    <property type="entry name" value="ACONITATE HYDRATASE, MITOCHONDRIAL"/>
    <property type="match status" value="1"/>
</dbReference>
<dbReference type="EMBL" id="LSFI01000090">
    <property type="protein sequence ID" value="OAG26695.1"/>
    <property type="molecule type" value="Genomic_DNA"/>
</dbReference>
<dbReference type="InterPro" id="IPR050926">
    <property type="entry name" value="Aconitase/IPM_isomerase"/>
</dbReference>
<dbReference type="GO" id="GO:0051539">
    <property type="term" value="F:4 iron, 4 sulfur cluster binding"/>
    <property type="evidence" value="ECO:0007669"/>
    <property type="project" value="TreeGrafter"/>
</dbReference>
<dbReference type="RefSeq" id="WP_068544012.1">
    <property type="nucleotide sequence ID" value="NZ_LSFI01000090.1"/>
</dbReference>
<proteinExistence type="predicted"/>
<dbReference type="InterPro" id="IPR015931">
    <property type="entry name" value="Acnase/IPM_dHydase_lsu_aba_1/3"/>
</dbReference>
<evidence type="ECO:0000313" key="6">
    <source>
        <dbReference type="EMBL" id="OAG26695.1"/>
    </source>
</evidence>
<dbReference type="InterPro" id="IPR015928">
    <property type="entry name" value="Aconitase/3IPM_dehydase_swvl"/>
</dbReference>
<keyword evidence="2" id="KW-0408">Iron</keyword>
<keyword evidence="3" id="KW-0411">Iron-sulfur</keyword>
<dbReference type="InterPro" id="IPR000573">
    <property type="entry name" value="AconitaseA/IPMdHydase_ssu_swvl"/>
</dbReference>
<evidence type="ECO:0000259" key="5">
    <source>
        <dbReference type="Pfam" id="PF00694"/>
    </source>
</evidence>
<dbReference type="OrthoDB" id="9764318at2"/>
<dbReference type="GO" id="GO:0006099">
    <property type="term" value="P:tricarboxylic acid cycle"/>
    <property type="evidence" value="ECO:0007669"/>
    <property type="project" value="TreeGrafter"/>
</dbReference>
<dbReference type="PRINTS" id="PR00415">
    <property type="entry name" value="ACONITASE"/>
</dbReference>
<dbReference type="Pfam" id="PF00330">
    <property type="entry name" value="Aconitase"/>
    <property type="match status" value="1"/>
</dbReference>
<dbReference type="GO" id="GO:0003994">
    <property type="term" value="F:aconitate hydratase activity"/>
    <property type="evidence" value="ECO:0007669"/>
    <property type="project" value="TreeGrafter"/>
</dbReference>
<dbReference type="GO" id="GO:0046872">
    <property type="term" value="F:metal ion binding"/>
    <property type="evidence" value="ECO:0007669"/>
    <property type="project" value="UniProtKB-KW"/>
</dbReference>
<feature type="domain" description="Aconitase A/isopropylmalate dehydratase small subunit swivel" evidence="5">
    <location>
        <begin position="510"/>
        <end position="580"/>
    </location>
</feature>
<evidence type="ECO:0000259" key="4">
    <source>
        <dbReference type="Pfam" id="PF00330"/>
    </source>
</evidence>
<dbReference type="NCBIfam" id="TIGR01342">
    <property type="entry name" value="acon_putative"/>
    <property type="match status" value="1"/>
</dbReference>
<dbReference type="Proteomes" id="UP000076964">
    <property type="component" value="Unassembled WGS sequence"/>
</dbReference>
<protein>
    <submittedName>
        <fullName evidence="6">Aconitate hydratase</fullName>
    </submittedName>
</protein>
<dbReference type="InterPro" id="IPR036008">
    <property type="entry name" value="Aconitase_4Fe-4S_dom"/>
</dbReference>
<dbReference type="Gene3D" id="3.20.19.10">
    <property type="entry name" value="Aconitase, domain 4"/>
    <property type="match status" value="1"/>
</dbReference>
<feature type="domain" description="Aconitase/3-isopropylmalate dehydratase large subunit alpha/beta/alpha" evidence="4">
    <location>
        <begin position="7"/>
        <end position="283"/>
    </location>
</feature>
<dbReference type="PANTHER" id="PTHR43160">
    <property type="entry name" value="ACONITATE HYDRATASE B"/>
    <property type="match status" value="1"/>
</dbReference>
<evidence type="ECO:0000256" key="1">
    <source>
        <dbReference type="ARBA" id="ARBA00022723"/>
    </source>
</evidence>
<dbReference type="GO" id="GO:0005829">
    <property type="term" value="C:cytosol"/>
    <property type="evidence" value="ECO:0007669"/>
    <property type="project" value="TreeGrafter"/>
</dbReference>
<keyword evidence="1" id="KW-0479">Metal-binding</keyword>
<keyword evidence="7" id="KW-1185">Reference proteome</keyword>
<dbReference type="SUPFAM" id="SSF53732">
    <property type="entry name" value="Aconitase iron-sulfur domain"/>
    <property type="match status" value="1"/>
</dbReference>
<dbReference type="InterPro" id="IPR001030">
    <property type="entry name" value="Acoase/IPM_deHydtase_lsu_aba"/>
</dbReference>
<dbReference type="SUPFAM" id="SSF52016">
    <property type="entry name" value="LeuD/IlvD-like"/>
    <property type="match status" value="1"/>
</dbReference>
<organism evidence="6 7">
    <name type="scientific">Thermodesulfatator autotrophicus</name>
    <dbReference type="NCBI Taxonomy" id="1795632"/>
    <lineage>
        <taxon>Bacteria</taxon>
        <taxon>Pseudomonadati</taxon>
        <taxon>Thermodesulfobacteriota</taxon>
        <taxon>Thermodesulfobacteria</taxon>
        <taxon>Thermodesulfobacteriales</taxon>
        <taxon>Thermodesulfatatoraceae</taxon>
        <taxon>Thermodesulfatator</taxon>
    </lineage>
</organism>
<evidence type="ECO:0000313" key="7">
    <source>
        <dbReference type="Proteomes" id="UP000076964"/>
    </source>
</evidence>
<comment type="caution">
    <text evidence="6">The sequence shown here is derived from an EMBL/GenBank/DDBJ whole genome shotgun (WGS) entry which is preliminary data.</text>
</comment>
<name>A0A177E445_9BACT</name>
<dbReference type="Pfam" id="PF00694">
    <property type="entry name" value="Aconitase_C"/>
    <property type="match status" value="1"/>
</dbReference>
<dbReference type="AlphaFoldDB" id="A0A177E445"/>
<reference evidence="6 7" key="1">
    <citation type="submission" date="2016-02" db="EMBL/GenBank/DDBJ databases">
        <title>Draft genome sequence of Thermodesulfatator sp. S606.</title>
        <authorList>
            <person name="Lai Q."/>
            <person name="Cao J."/>
            <person name="Dupont S."/>
            <person name="Shao Z."/>
            <person name="Jebbar M."/>
            <person name="Alain K."/>
        </authorList>
    </citation>
    <scope>NUCLEOTIDE SEQUENCE [LARGE SCALE GENOMIC DNA]</scope>
    <source>
        <strain evidence="6 7">S606</strain>
    </source>
</reference>
<dbReference type="NCBIfam" id="NF005558">
    <property type="entry name" value="PRK07229.1"/>
    <property type="match status" value="1"/>
</dbReference>
<evidence type="ECO:0000256" key="2">
    <source>
        <dbReference type="ARBA" id="ARBA00023004"/>
    </source>
</evidence>
<gene>
    <name evidence="6" type="ORF">TH606_10970</name>
</gene>
<dbReference type="Gene3D" id="3.30.499.10">
    <property type="entry name" value="Aconitase, domain 3"/>
    <property type="match status" value="2"/>
</dbReference>
<dbReference type="InterPro" id="IPR006250">
    <property type="entry name" value="Aconitase_put"/>
</dbReference>